<protein>
    <submittedName>
        <fullName evidence="1">Uncharacterized protein</fullName>
    </submittedName>
</protein>
<evidence type="ECO:0000313" key="2">
    <source>
        <dbReference type="Proteomes" id="UP001055811"/>
    </source>
</evidence>
<name>A0ACB8ZPD3_CICIN</name>
<keyword evidence="2" id="KW-1185">Reference proteome</keyword>
<comment type="caution">
    <text evidence="1">The sequence shown here is derived from an EMBL/GenBank/DDBJ whole genome shotgun (WGS) entry which is preliminary data.</text>
</comment>
<reference evidence="1 2" key="2">
    <citation type="journal article" date="2022" name="Mol. Ecol. Resour.">
        <title>The genomes of chicory, endive, great burdock and yacon provide insights into Asteraceae paleo-polyploidization history and plant inulin production.</title>
        <authorList>
            <person name="Fan W."/>
            <person name="Wang S."/>
            <person name="Wang H."/>
            <person name="Wang A."/>
            <person name="Jiang F."/>
            <person name="Liu H."/>
            <person name="Zhao H."/>
            <person name="Xu D."/>
            <person name="Zhang Y."/>
        </authorList>
    </citation>
    <scope>NUCLEOTIDE SEQUENCE [LARGE SCALE GENOMIC DNA]</scope>
    <source>
        <strain evidence="2">cv. Punajuju</strain>
        <tissue evidence="1">Leaves</tissue>
    </source>
</reference>
<gene>
    <name evidence="1" type="ORF">L2E82_44107</name>
</gene>
<proteinExistence type="predicted"/>
<reference evidence="2" key="1">
    <citation type="journal article" date="2022" name="Mol. Ecol. Resour.">
        <title>The genomes of chicory, endive, great burdock and yacon provide insights into Asteraceae palaeo-polyploidization history and plant inulin production.</title>
        <authorList>
            <person name="Fan W."/>
            <person name="Wang S."/>
            <person name="Wang H."/>
            <person name="Wang A."/>
            <person name="Jiang F."/>
            <person name="Liu H."/>
            <person name="Zhao H."/>
            <person name="Xu D."/>
            <person name="Zhang Y."/>
        </authorList>
    </citation>
    <scope>NUCLEOTIDE SEQUENCE [LARGE SCALE GENOMIC DNA]</scope>
    <source>
        <strain evidence="2">cv. Punajuju</strain>
    </source>
</reference>
<accession>A0ACB8ZPD3</accession>
<organism evidence="1 2">
    <name type="scientific">Cichorium intybus</name>
    <name type="common">Chicory</name>
    <dbReference type="NCBI Taxonomy" id="13427"/>
    <lineage>
        <taxon>Eukaryota</taxon>
        <taxon>Viridiplantae</taxon>
        <taxon>Streptophyta</taxon>
        <taxon>Embryophyta</taxon>
        <taxon>Tracheophyta</taxon>
        <taxon>Spermatophyta</taxon>
        <taxon>Magnoliopsida</taxon>
        <taxon>eudicotyledons</taxon>
        <taxon>Gunneridae</taxon>
        <taxon>Pentapetalae</taxon>
        <taxon>asterids</taxon>
        <taxon>campanulids</taxon>
        <taxon>Asterales</taxon>
        <taxon>Asteraceae</taxon>
        <taxon>Cichorioideae</taxon>
        <taxon>Cichorieae</taxon>
        <taxon>Cichoriinae</taxon>
        <taxon>Cichorium</taxon>
    </lineage>
</organism>
<dbReference type="Proteomes" id="UP001055811">
    <property type="component" value="Linkage Group LG08"/>
</dbReference>
<sequence>MTVEEARERPDVITGIFSLNSLRARMVFDSGASISFISVPFASRINVPVSKMSESLIVDIADGRDVVVNTQYTNCRLEINGISFLIDLKPMNTRAFDIIVGMDWLDNNRANMDCHGKIISVRTPSGSQTLIRGERRFQHIPVVSFARARRYTERGALLFMAHVAPIETEHPTVKDVEIVRDFVDVFPDDLPGLPPNRQLEFVIDLVLVLYVQG</sequence>
<evidence type="ECO:0000313" key="1">
    <source>
        <dbReference type="EMBL" id="KAI3699677.1"/>
    </source>
</evidence>
<dbReference type="EMBL" id="CM042016">
    <property type="protein sequence ID" value="KAI3699677.1"/>
    <property type="molecule type" value="Genomic_DNA"/>
</dbReference>